<dbReference type="InterPro" id="IPR050834">
    <property type="entry name" value="Glycosyltransf_2"/>
</dbReference>
<dbReference type="Pfam" id="PF00535">
    <property type="entry name" value="Glycos_transf_2"/>
    <property type="match status" value="1"/>
</dbReference>
<accession>A0ABT0QC94</accession>
<dbReference type="Gene3D" id="3.90.550.10">
    <property type="entry name" value="Spore Coat Polysaccharide Biosynthesis Protein SpsA, Chain A"/>
    <property type="match status" value="1"/>
</dbReference>
<comment type="caution">
    <text evidence="2">The sequence shown here is derived from an EMBL/GenBank/DDBJ whole genome shotgun (WGS) entry which is preliminary data.</text>
</comment>
<name>A0ABT0QC94_9FLAO</name>
<dbReference type="RefSeq" id="WP_099565589.1">
    <property type="nucleotide sequence ID" value="NZ_JAMFLZ010000002.1"/>
</dbReference>
<dbReference type="PANTHER" id="PTHR43685:SF3">
    <property type="entry name" value="SLR2126 PROTEIN"/>
    <property type="match status" value="1"/>
</dbReference>
<dbReference type="EMBL" id="JAMFLZ010000002">
    <property type="protein sequence ID" value="MCL6294602.1"/>
    <property type="molecule type" value="Genomic_DNA"/>
</dbReference>
<keyword evidence="3" id="KW-1185">Reference proteome</keyword>
<sequence length="297" mass="34772">MISVCIPIYNFNVTKLVKELSRQSSILNVSSEIILIDDCSKSSIKKVNESICSNEVYIKLDKNIGRAAIRNKFLNYAKYENLLFLDCDVIINSKSFLKTYIDIIKANNAQIMCGGRTYKAIPPKRDRLLRWKYGVSRESKSHEIRGKSPNKSFMTNNFVITKSTFQQIKFDERLNQYGHEDTLFGFELKKRNIKILHIDNTVLSDGLECNNSYISSTESAVDNLIKILRFINYDKKFIEDVRLLRIYYKYFRLRRLIVVSFIIFKPIIKYFLSKGYVSLYLFEFYKLGTLCVKMKCA</sequence>
<proteinExistence type="predicted"/>
<organism evidence="2 3">
    <name type="scientific">Jejuia spongiicola</name>
    <dbReference type="NCBI Taxonomy" id="2942207"/>
    <lineage>
        <taxon>Bacteria</taxon>
        <taxon>Pseudomonadati</taxon>
        <taxon>Bacteroidota</taxon>
        <taxon>Flavobacteriia</taxon>
        <taxon>Flavobacteriales</taxon>
        <taxon>Flavobacteriaceae</taxon>
        <taxon>Jejuia</taxon>
    </lineage>
</organism>
<reference evidence="2" key="1">
    <citation type="submission" date="2022-05" db="EMBL/GenBank/DDBJ databases">
        <authorList>
            <person name="Park J.-S."/>
        </authorList>
    </citation>
    <scope>NUCLEOTIDE SEQUENCE</scope>
    <source>
        <strain evidence="2">2012CJ34-3</strain>
    </source>
</reference>
<dbReference type="SUPFAM" id="SSF53448">
    <property type="entry name" value="Nucleotide-diphospho-sugar transferases"/>
    <property type="match status" value="1"/>
</dbReference>
<dbReference type="InterPro" id="IPR001173">
    <property type="entry name" value="Glyco_trans_2-like"/>
</dbReference>
<dbReference type="InterPro" id="IPR029044">
    <property type="entry name" value="Nucleotide-diphossugar_trans"/>
</dbReference>
<gene>
    <name evidence="2" type="ORF">M3P09_06325</name>
</gene>
<protein>
    <submittedName>
        <fullName evidence="2">Glycosyltransferase family 2 protein</fullName>
    </submittedName>
</protein>
<dbReference type="PANTHER" id="PTHR43685">
    <property type="entry name" value="GLYCOSYLTRANSFERASE"/>
    <property type="match status" value="1"/>
</dbReference>
<evidence type="ECO:0000313" key="3">
    <source>
        <dbReference type="Proteomes" id="UP001165381"/>
    </source>
</evidence>
<evidence type="ECO:0000313" key="2">
    <source>
        <dbReference type="EMBL" id="MCL6294602.1"/>
    </source>
</evidence>
<dbReference type="Proteomes" id="UP001165381">
    <property type="component" value="Unassembled WGS sequence"/>
</dbReference>
<feature type="domain" description="Glycosyltransferase 2-like" evidence="1">
    <location>
        <begin position="3"/>
        <end position="148"/>
    </location>
</feature>
<evidence type="ECO:0000259" key="1">
    <source>
        <dbReference type="Pfam" id="PF00535"/>
    </source>
</evidence>
<dbReference type="CDD" id="cd00761">
    <property type="entry name" value="Glyco_tranf_GTA_type"/>
    <property type="match status" value="1"/>
</dbReference>